<gene>
    <name evidence="2" type="ORF">HMPREF9450_00414</name>
</gene>
<dbReference type="Pfam" id="PF00485">
    <property type="entry name" value="PRK"/>
    <property type="match status" value="1"/>
</dbReference>
<name>G5H654_9BACT</name>
<dbReference type="EMBL" id="ADLD01000004">
    <property type="protein sequence ID" value="EHB93148.1"/>
    <property type="molecule type" value="Genomic_DNA"/>
</dbReference>
<dbReference type="GO" id="GO:0016301">
    <property type="term" value="F:kinase activity"/>
    <property type="evidence" value="ECO:0007669"/>
    <property type="project" value="InterPro"/>
</dbReference>
<dbReference type="GO" id="GO:0005524">
    <property type="term" value="F:ATP binding"/>
    <property type="evidence" value="ECO:0007669"/>
    <property type="project" value="InterPro"/>
</dbReference>
<dbReference type="PATRIC" id="fig|742725.3.peg.459"/>
<dbReference type="InterPro" id="IPR018163">
    <property type="entry name" value="Thr/Ala-tRNA-synth_IIc_edit"/>
</dbReference>
<proteinExistence type="predicted"/>
<feature type="domain" description="Phosphoribulokinase/uridine kinase" evidence="1">
    <location>
        <begin position="294"/>
        <end position="491"/>
    </location>
</feature>
<dbReference type="Gene3D" id="3.30.980.10">
    <property type="entry name" value="Threonyl-trna Synthetase, Chain A, domain 2"/>
    <property type="match status" value="1"/>
</dbReference>
<dbReference type="PANTHER" id="PTHR10285">
    <property type="entry name" value="URIDINE KINASE"/>
    <property type="match status" value="1"/>
</dbReference>
<dbReference type="STRING" id="742725.HMPREF9450_00414"/>
<dbReference type="Gene3D" id="3.40.50.300">
    <property type="entry name" value="P-loop containing nucleotide triphosphate hydrolases"/>
    <property type="match status" value="1"/>
</dbReference>
<dbReference type="SUPFAM" id="SSF55186">
    <property type="entry name" value="ThrRS/AlaRS common domain"/>
    <property type="match status" value="1"/>
</dbReference>
<dbReference type="OrthoDB" id="9764644at2"/>
<dbReference type="eggNOG" id="COG0441">
    <property type="taxonomic scope" value="Bacteria"/>
</dbReference>
<evidence type="ECO:0000313" key="3">
    <source>
        <dbReference type="Proteomes" id="UP000006008"/>
    </source>
</evidence>
<evidence type="ECO:0000313" key="2">
    <source>
        <dbReference type="EMBL" id="EHB93148.1"/>
    </source>
</evidence>
<protein>
    <recommendedName>
        <fullName evidence="1">Phosphoribulokinase/uridine kinase domain-containing protein</fullName>
    </recommendedName>
</protein>
<dbReference type="PRINTS" id="PR00988">
    <property type="entry name" value="URIDINKINASE"/>
</dbReference>
<dbReference type="eggNOG" id="COG0572">
    <property type="taxonomic scope" value="Bacteria"/>
</dbReference>
<reference evidence="2 3" key="1">
    <citation type="submission" date="2011-08" db="EMBL/GenBank/DDBJ databases">
        <title>The Genome Sequence of Alistipes indistinctus YIT 12060.</title>
        <authorList>
            <consortium name="The Broad Institute Genome Sequencing Platform"/>
            <person name="Earl A."/>
            <person name="Ward D."/>
            <person name="Feldgarden M."/>
            <person name="Gevers D."/>
            <person name="Morotomi M."/>
            <person name="Young S.K."/>
            <person name="Zeng Q."/>
            <person name="Gargeya S."/>
            <person name="Fitzgerald M."/>
            <person name="Haas B."/>
            <person name="Abouelleil A."/>
            <person name="Alvarado L."/>
            <person name="Arachchi H.M."/>
            <person name="Berlin A."/>
            <person name="Brown A."/>
            <person name="Chapman S.B."/>
            <person name="Chen Z."/>
            <person name="Dunbar C."/>
            <person name="Freedman E."/>
            <person name="Gearin G."/>
            <person name="Gellesch M."/>
            <person name="Goldberg J."/>
            <person name="Griggs A."/>
            <person name="Gujja S."/>
            <person name="Heiman D."/>
            <person name="Howarth C."/>
            <person name="Larson L."/>
            <person name="Lui A."/>
            <person name="MacDonald P.J.P."/>
            <person name="Montmayeur A."/>
            <person name="Murphy C."/>
            <person name="Neiman D."/>
            <person name="Pearson M."/>
            <person name="Priest M."/>
            <person name="Roberts A."/>
            <person name="Saif S."/>
            <person name="Shea T."/>
            <person name="Shenoy N."/>
            <person name="Sisk P."/>
            <person name="Stolte C."/>
            <person name="Sykes S."/>
            <person name="Wortman J."/>
            <person name="Nusbaum C."/>
            <person name="Birren B."/>
        </authorList>
    </citation>
    <scope>NUCLEOTIDE SEQUENCE [LARGE SCALE GENOMIC DNA]</scope>
    <source>
        <strain evidence="2 3">YIT 12060</strain>
    </source>
</reference>
<dbReference type="RefSeq" id="WP_009133220.1">
    <property type="nucleotide sequence ID" value="NZ_CP102250.1"/>
</dbReference>
<keyword evidence="3" id="KW-1185">Reference proteome</keyword>
<dbReference type="Proteomes" id="UP000006008">
    <property type="component" value="Unassembled WGS sequence"/>
</dbReference>
<evidence type="ECO:0000259" key="1">
    <source>
        <dbReference type="Pfam" id="PF00485"/>
    </source>
</evidence>
<dbReference type="InterPro" id="IPR027417">
    <property type="entry name" value="P-loop_NTPase"/>
</dbReference>
<comment type="caution">
    <text evidence="2">The sequence shown here is derived from an EMBL/GenBank/DDBJ whole genome shotgun (WGS) entry which is preliminary data.</text>
</comment>
<sequence length="556" mass="63150">MNDTIKIYCENTASELHVNPGTSMAQVIAMLAIRNPNPFLAGYVNNRLKELYYKIYSPVSLRFVDITHFEGMRVYQRTLFFVLQKAVSDLFPGQKLHIKHSVAKGFYCEIEGMEDITPDQLRAIDERMRELVAQDIPIIRQRLLSAEAVQLYTKLGMEDKVALLETRPHLYVTLYTMADLSGYFYGALAPTTGYVPLFGLHKYYKGIHLSVPCRTNPSRLENMVPQHKMFDVFSEYTRWVDVLGVATIGVLNTRILEGGGGDLIKIAEAFHEKKLASIADQIAAAHETGGGRIVLISGPSSSGKTTFAKRLGIQLRILGLHPVLVSLDDYFVDREHTPLDEKGEYDYEALEAIDIELFNRHLAQLLDGQEVEIPRYDFITGKRVFAGNRLQVDDRSVLIIEGIHGLNPGLTPHIDNKLKFKIYVSAFTSISMDNMNRIATTDNRLIRRIVRDYRTRGNDATATLRRWESVRRGEDLHIFPNQEQADVMFNSSLFYEIAVLKSFVEPLLHEVPDTMPEYGEARRLLKYLDQFTPLDGSEIPPTSILREFIGGSSFTY</sequence>
<dbReference type="CDD" id="cd02028">
    <property type="entry name" value="UMPK_like"/>
    <property type="match status" value="1"/>
</dbReference>
<dbReference type="SUPFAM" id="SSF52540">
    <property type="entry name" value="P-loop containing nucleoside triphosphate hydrolases"/>
    <property type="match status" value="1"/>
</dbReference>
<organism evidence="2 3">
    <name type="scientific">Alistipes indistinctus YIT 12060</name>
    <dbReference type="NCBI Taxonomy" id="742725"/>
    <lineage>
        <taxon>Bacteria</taxon>
        <taxon>Pseudomonadati</taxon>
        <taxon>Bacteroidota</taxon>
        <taxon>Bacteroidia</taxon>
        <taxon>Bacteroidales</taxon>
        <taxon>Rikenellaceae</taxon>
        <taxon>Alistipes</taxon>
    </lineage>
</organism>
<dbReference type="GeneID" id="92816836"/>
<accession>G5H654</accession>
<dbReference type="HOGENOM" id="CLU_023775_1_0_10"/>
<dbReference type="AlphaFoldDB" id="G5H654"/>
<dbReference type="InterPro" id="IPR006083">
    <property type="entry name" value="PRK/URK"/>
</dbReference>